<dbReference type="InterPro" id="IPR000917">
    <property type="entry name" value="Sulfatase_N"/>
</dbReference>
<accession>A0A6B0XY69</accession>
<dbReference type="PANTHER" id="PTHR45953:SF1">
    <property type="entry name" value="IDURONATE 2-SULFATASE"/>
    <property type="match status" value="1"/>
</dbReference>
<keyword evidence="5" id="KW-0808">Transferase</keyword>
<dbReference type="AlphaFoldDB" id="A0A6B0XY69"/>
<dbReference type="SUPFAM" id="SSF53649">
    <property type="entry name" value="Alkaline phosphatase-like"/>
    <property type="match status" value="1"/>
</dbReference>
<dbReference type="GO" id="GO:0008484">
    <property type="term" value="F:sulfuric ester hydrolase activity"/>
    <property type="evidence" value="ECO:0007669"/>
    <property type="project" value="TreeGrafter"/>
</dbReference>
<dbReference type="EMBL" id="VXRY01000047">
    <property type="protein sequence ID" value="MXY32697.1"/>
    <property type="molecule type" value="Genomic_DNA"/>
</dbReference>
<evidence type="ECO:0000256" key="2">
    <source>
        <dbReference type="ARBA" id="ARBA00022801"/>
    </source>
</evidence>
<feature type="domain" description="Sulfatase N-terminal" evidence="4">
    <location>
        <begin position="65"/>
        <end position="465"/>
    </location>
</feature>
<comment type="caution">
    <text evidence="5">The sequence shown here is derived from an EMBL/GenBank/DDBJ whole genome shotgun (WGS) entry which is preliminary data.</text>
</comment>
<organism evidence="5">
    <name type="scientific">Boseongicola sp. SB0664_bin_43</name>
    <dbReference type="NCBI Taxonomy" id="2604844"/>
    <lineage>
        <taxon>Bacteria</taxon>
        <taxon>Pseudomonadati</taxon>
        <taxon>Pseudomonadota</taxon>
        <taxon>Alphaproteobacteria</taxon>
        <taxon>Rhodobacterales</taxon>
        <taxon>Paracoccaceae</taxon>
        <taxon>Boseongicola</taxon>
    </lineage>
</organism>
<keyword evidence="2 5" id="KW-0378">Hydrolase</keyword>
<dbReference type="GO" id="GO:0016740">
    <property type="term" value="F:transferase activity"/>
    <property type="evidence" value="ECO:0007669"/>
    <property type="project" value="UniProtKB-KW"/>
</dbReference>
<evidence type="ECO:0000256" key="3">
    <source>
        <dbReference type="SAM" id="MobiDB-lite"/>
    </source>
</evidence>
<gene>
    <name evidence="5" type="ORF">F4Y60_01115</name>
</gene>
<dbReference type="PANTHER" id="PTHR45953">
    <property type="entry name" value="IDURONATE 2-SULFATASE"/>
    <property type="match status" value="1"/>
</dbReference>
<dbReference type="GO" id="GO:0046872">
    <property type="term" value="F:metal ion binding"/>
    <property type="evidence" value="ECO:0007669"/>
    <property type="project" value="UniProtKB-KW"/>
</dbReference>
<feature type="region of interest" description="Disordered" evidence="3">
    <location>
        <begin position="1"/>
        <end position="26"/>
    </location>
</feature>
<dbReference type="GO" id="GO:0005737">
    <property type="term" value="C:cytoplasm"/>
    <property type="evidence" value="ECO:0007669"/>
    <property type="project" value="TreeGrafter"/>
</dbReference>
<evidence type="ECO:0000259" key="4">
    <source>
        <dbReference type="Pfam" id="PF00884"/>
    </source>
</evidence>
<evidence type="ECO:0000256" key="1">
    <source>
        <dbReference type="ARBA" id="ARBA00022723"/>
    </source>
</evidence>
<reference evidence="5" key="1">
    <citation type="submission" date="2019-09" db="EMBL/GenBank/DDBJ databases">
        <title>Characterisation of the sponge microbiome using genome-centric metagenomics.</title>
        <authorList>
            <person name="Engelberts J.P."/>
            <person name="Robbins S.J."/>
            <person name="De Goeij J.M."/>
            <person name="Aranda M."/>
            <person name="Bell S.C."/>
            <person name="Webster N.S."/>
        </authorList>
    </citation>
    <scope>NUCLEOTIDE SEQUENCE</scope>
    <source>
        <strain evidence="5">SB0664_bin_43</strain>
    </source>
</reference>
<sequence length="574" mass="64925">MSGPSRNGWACRTRRRQASDPDPLACATRQGRSVEQRLQGSGGVLFGPLHHCPGPRGDRSLTKRPNILLITSDQHRPDCFGFAERNIKTPNLDRLAREGTRFDCAITPNVLCQPARASILTGMLPLTHGVTDNRISLDSELGERGWGRVLSDNGYLTGLVGKAHFGSDPKATGWGAPESRNDSRSFPEDWHGPYMGLDHLDLLLIGHWHPLLPCERPPGGHQFERWFHGHKDAWKRWAKDSRTGKDAQYGTVAAQTWSSDLPPEWHTTTWVTDKAREFLRSADPDQPFCTWVSYPDPHHPFDCPAPWSEMYDPATIDISPTHKRDLDRRPWWHRAALENRPQEENPQVQRLREEYSRILPQTDDQLAAMTANYYGMISFIDDGIGRILDTLRETGLDENTIVVFTADHGELLGDHGLYLKGPTHYDGLLRVGLVMRGPGIPECHRIADPVSTLDLAATFYDWAGVRQPEGIESRSLVPVIEDRERREFAYNEWDLGPARCGVELKLRTLRTKRHRITVDLISGAGELYDLETDPLEMTNLFDEPAHQGMVGRLTAMIPDRARATWNAKREVHNL</sequence>
<keyword evidence="1" id="KW-0479">Metal-binding</keyword>
<dbReference type="Pfam" id="PF00884">
    <property type="entry name" value="Sulfatase"/>
    <property type="match status" value="1"/>
</dbReference>
<name>A0A6B0XY69_9RHOB</name>
<evidence type="ECO:0000313" key="5">
    <source>
        <dbReference type="EMBL" id="MXY32697.1"/>
    </source>
</evidence>
<dbReference type="InterPro" id="IPR017850">
    <property type="entry name" value="Alkaline_phosphatase_core_sf"/>
</dbReference>
<proteinExistence type="predicted"/>
<dbReference type="Gene3D" id="3.40.720.10">
    <property type="entry name" value="Alkaline Phosphatase, subunit A"/>
    <property type="match status" value="1"/>
</dbReference>
<protein>
    <submittedName>
        <fullName evidence="5">Sulfatase-like hydrolase/transferase</fullName>
    </submittedName>
</protein>